<gene>
    <name evidence="2" type="ORF">NKR19_g5535</name>
</gene>
<evidence type="ECO:0000313" key="2">
    <source>
        <dbReference type="EMBL" id="KAJ9149696.1"/>
    </source>
</evidence>
<dbReference type="Proteomes" id="UP001174691">
    <property type="component" value="Unassembled WGS sequence"/>
</dbReference>
<feature type="non-terminal residue" evidence="2">
    <location>
        <position position="1"/>
    </location>
</feature>
<accession>A0AA38RH57</accession>
<evidence type="ECO:0008006" key="4">
    <source>
        <dbReference type="Google" id="ProtNLM"/>
    </source>
</evidence>
<keyword evidence="1" id="KW-0732">Signal</keyword>
<comment type="caution">
    <text evidence="2">The sequence shown here is derived from an EMBL/GenBank/DDBJ whole genome shotgun (WGS) entry which is preliminary data.</text>
</comment>
<protein>
    <recommendedName>
        <fullName evidence="4">Terpenoid synthase</fullName>
    </recommendedName>
</protein>
<organism evidence="2 3">
    <name type="scientific">Coniochaeta hoffmannii</name>
    <dbReference type="NCBI Taxonomy" id="91930"/>
    <lineage>
        <taxon>Eukaryota</taxon>
        <taxon>Fungi</taxon>
        <taxon>Dikarya</taxon>
        <taxon>Ascomycota</taxon>
        <taxon>Pezizomycotina</taxon>
        <taxon>Sordariomycetes</taxon>
        <taxon>Sordariomycetidae</taxon>
        <taxon>Coniochaetales</taxon>
        <taxon>Coniochaetaceae</taxon>
        <taxon>Coniochaeta</taxon>
    </lineage>
</organism>
<sequence length="148" mass="16278">PHFLALSSLILLYDLYCCPEDLLTSGPGTSSDLPKTPASLQMQVRAVSGIRSAALSVRDAGVELLLEFAVLPGNLARVSPLVLDALYAAMATLHWLWKEGGEEGVGRALGDVKRVLARVDMRWRLARDYLGLERYHDVTTAMEWRARG</sequence>
<feature type="signal peptide" evidence="1">
    <location>
        <begin position="1"/>
        <end position="19"/>
    </location>
</feature>
<dbReference type="EMBL" id="JANBVN010000076">
    <property type="protein sequence ID" value="KAJ9149696.1"/>
    <property type="molecule type" value="Genomic_DNA"/>
</dbReference>
<name>A0AA38RH57_9PEZI</name>
<keyword evidence="3" id="KW-1185">Reference proteome</keyword>
<evidence type="ECO:0000256" key="1">
    <source>
        <dbReference type="SAM" id="SignalP"/>
    </source>
</evidence>
<evidence type="ECO:0000313" key="3">
    <source>
        <dbReference type="Proteomes" id="UP001174691"/>
    </source>
</evidence>
<proteinExistence type="predicted"/>
<dbReference type="AlphaFoldDB" id="A0AA38RH57"/>
<feature type="chain" id="PRO_5041422928" description="Terpenoid synthase" evidence="1">
    <location>
        <begin position="20"/>
        <end position="148"/>
    </location>
</feature>
<reference evidence="2" key="1">
    <citation type="submission" date="2022-07" db="EMBL/GenBank/DDBJ databases">
        <title>Fungi with potential for degradation of polypropylene.</title>
        <authorList>
            <person name="Gostincar C."/>
        </authorList>
    </citation>
    <scope>NUCLEOTIDE SEQUENCE</scope>
    <source>
        <strain evidence="2">EXF-13287</strain>
    </source>
</reference>